<comment type="caution">
    <text evidence="2">The sequence shown here is derived from an EMBL/GenBank/DDBJ whole genome shotgun (WGS) entry which is preliminary data.</text>
</comment>
<proteinExistence type="predicted"/>
<feature type="compositionally biased region" description="Basic residues" evidence="1">
    <location>
        <begin position="11"/>
        <end position="21"/>
    </location>
</feature>
<keyword evidence="3" id="KW-1185">Reference proteome</keyword>
<name>A0AAP0J6Q3_9MAGN</name>
<accession>A0AAP0J6Q3</accession>
<protein>
    <submittedName>
        <fullName evidence="2">Uncharacterized protein</fullName>
    </submittedName>
</protein>
<feature type="compositionally biased region" description="Polar residues" evidence="1">
    <location>
        <begin position="1"/>
        <end position="10"/>
    </location>
</feature>
<evidence type="ECO:0000313" key="3">
    <source>
        <dbReference type="Proteomes" id="UP001420932"/>
    </source>
</evidence>
<evidence type="ECO:0000256" key="1">
    <source>
        <dbReference type="SAM" id="MobiDB-lite"/>
    </source>
</evidence>
<reference evidence="2 3" key="1">
    <citation type="submission" date="2024-01" db="EMBL/GenBank/DDBJ databases">
        <title>Genome assemblies of Stephania.</title>
        <authorList>
            <person name="Yang L."/>
        </authorList>
    </citation>
    <scope>NUCLEOTIDE SEQUENCE [LARGE SCALE GENOMIC DNA]</scope>
    <source>
        <strain evidence="2">YNDBR</strain>
        <tissue evidence="2">Leaf</tissue>
    </source>
</reference>
<dbReference type="AlphaFoldDB" id="A0AAP0J6Q3"/>
<sequence length="161" mass="18383">MDEIDLSQSTNHHHRHHHRHLMTSNKPPQIDPAVDPPQQGDNVGRETLTRVTSSHHVIHAPLLLVIHHSTLPMSSLRRLAGHPREPVSIRVLLAVLCACHQTSPLARRCWSRVDLQDTNCVLRCESGVKYCGLTHQFVNTCLWRFRRIVHKVQSLPQALQI</sequence>
<dbReference type="EMBL" id="JBBNAF010000007">
    <property type="protein sequence ID" value="KAK9128449.1"/>
    <property type="molecule type" value="Genomic_DNA"/>
</dbReference>
<gene>
    <name evidence="2" type="ORF">Syun_017246</name>
</gene>
<feature type="region of interest" description="Disordered" evidence="1">
    <location>
        <begin position="1"/>
        <end position="44"/>
    </location>
</feature>
<dbReference type="Proteomes" id="UP001420932">
    <property type="component" value="Unassembled WGS sequence"/>
</dbReference>
<evidence type="ECO:0000313" key="2">
    <source>
        <dbReference type="EMBL" id="KAK9128449.1"/>
    </source>
</evidence>
<organism evidence="2 3">
    <name type="scientific">Stephania yunnanensis</name>
    <dbReference type="NCBI Taxonomy" id="152371"/>
    <lineage>
        <taxon>Eukaryota</taxon>
        <taxon>Viridiplantae</taxon>
        <taxon>Streptophyta</taxon>
        <taxon>Embryophyta</taxon>
        <taxon>Tracheophyta</taxon>
        <taxon>Spermatophyta</taxon>
        <taxon>Magnoliopsida</taxon>
        <taxon>Ranunculales</taxon>
        <taxon>Menispermaceae</taxon>
        <taxon>Menispermoideae</taxon>
        <taxon>Cissampelideae</taxon>
        <taxon>Stephania</taxon>
    </lineage>
</organism>